<proteinExistence type="predicted"/>
<organism evidence="2">
    <name type="scientific">marine sediment metagenome</name>
    <dbReference type="NCBI Taxonomy" id="412755"/>
    <lineage>
        <taxon>unclassified sequences</taxon>
        <taxon>metagenomes</taxon>
        <taxon>ecological metagenomes</taxon>
    </lineage>
</organism>
<protein>
    <submittedName>
        <fullName evidence="2">Uncharacterized protein</fullName>
    </submittedName>
</protein>
<reference evidence="2" key="1">
    <citation type="journal article" date="2015" name="Nature">
        <title>Complex archaea that bridge the gap between prokaryotes and eukaryotes.</title>
        <authorList>
            <person name="Spang A."/>
            <person name="Saw J.H."/>
            <person name="Jorgensen S.L."/>
            <person name="Zaremba-Niedzwiedzka K."/>
            <person name="Martijn J."/>
            <person name="Lind A.E."/>
            <person name="van Eijk R."/>
            <person name="Schleper C."/>
            <person name="Guy L."/>
            <person name="Ettema T.J."/>
        </authorList>
    </citation>
    <scope>NUCLEOTIDE SEQUENCE</scope>
</reference>
<feature type="transmembrane region" description="Helical" evidence="1">
    <location>
        <begin position="180"/>
        <end position="197"/>
    </location>
</feature>
<dbReference type="EMBL" id="LAZR01010143">
    <property type="protein sequence ID" value="KKM68572.1"/>
    <property type="molecule type" value="Genomic_DNA"/>
</dbReference>
<evidence type="ECO:0000256" key="1">
    <source>
        <dbReference type="SAM" id="Phobius"/>
    </source>
</evidence>
<gene>
    <name evidence="2" type="ORF">LCGC14_1459470</name>
</gene>
<feature type="transmembrane region" description="Helical" evidence="1">
    <location>
        <begin position="156"/>
        <end position="174"/>
    </location>
</feature>
<name>A0A0F9MHH0_9ZZZZ</name>
<sequence length="219" mass="24258">MLSEHKKLLLMILVGFFLVGNISAALTFEQSKPTDIKIVCINAGFCTSAAQCNVSVFSPTEIVLLDGIEATQSTSLAFHNITLNSTQTSQLGTYRVGGFCKDGSVTQLIDFDFDITANGEPFQEFPTAFVIIILGIVFIILGLFKERFRLFKHIGAIILMVMGVITLFPGYSFINWTTLTGRVMGFSLILLGFYFLIEDSFSRDEQDQRFEQGGGEDED</sequence>
<accession>A0A0F9MHH0</accession>
<comment type="caution">
    <text evidence="2">The sequence shown here is derived from an EMBL/GenBank/DDBJ whole genome shotgun (WGS) entry which is preliminary data.</text>
</comment>
<keyword evidence="1" id="KW-0472">Membrane</keyword>
<keyword evidence="1" id="KW-0812">Transmembrane</keyword>
<dbReference type="AlphaFoldDB" id="A0A0F9MHH0"/>
<feature type="transmembrane region" description="Helical" evidence="1">
    <location>
        <begin position="125"/>
        <end position="144"/>
    </location>
</feature>
<keyword evidence="1" id="KW-1133">Transmembrane helix</keyword>
<evidence type="ECO:0000313" key="2">
    <source>
        <dbReference type="EMBL" id="KKM68572.1"/>
    </source>
</evidence>